<dbReference type="SUPFAM" id="SSF51445">
    <property type="entry name" value="(Trans)glycosidases"/>
    <property type="match status" value="1"/>
</dbReference>
<evidence type="ECO:0000256" key="6">
    <source>
        <dbReference type="ARBA" id="ARBA00023295"/>
    </source>
</evidence>
<keyword evidence="12" id="KW-1185">Reference proteome</keyword>
<evidence type="ECO:0000256" key="4">
    <source>
        <dbReference type="ARBA" id="ARBA00023001"/>
    </source>
</evidence>
<dbReference type="InterPro" id="IPR012291">
    <property type="entry name" value="CBM2_carb-bd_dom_sf"/>
</dbReference>
<dbReference type="Gene3D" id="2.60.40.290">
    <property type="match status" value="1"/>
</dbReference>
<organism evidence="11 12">
    <name type="scientific">Kutzneria kofuensis</name>
    <dbReference type="NCBI Taxonomy" id="103725"/>
    <lineage>
        <taxon>Bacteria</taxon>
        <taxon>Bacillati</taxon>
        <taxon>Actinomycetota</taxon>
        <taxon>Actinomycetes</taxon>
        <taxon>Pseudonocardiales</taxon>
        <taxon>Pseudonocardiaceae</taxon>
        <taxon>Kutzneria</taxon>
    </lineage>
</organism>
<evidence type="ECO:0000256" key="3">
    <source>
        <dbReference type="ARBA" id="ARBA00022801"/>
    </source>
</evidence>
<dbReference type="InterPro" id="IPR018087">
    <property type="entry name" value="Glyco_hydro_5_CS"/>
</dbReference>
<keyword evidence="3 8" id="KW-0378">Hydrolase</keyword>
<name>A0A7W9NG31_9PSEU</name>
<keyword evidence="7 8" id="KW-0624">Polysaccharide degradation</keyword>
<dbReference type="RefSeq" id="WP_184860984.1">
    <property type="nucleotide sequence ID" value="NZ_BAAAWY010000044.1"/>
</dbReference>
<evidence type="ECO:0000256" key="7">
    <source>
        <dbReference type="ARBA" id="ARBA00023326"/>
    </source>
</evidence>
<dbReference type="Pfam" id="PF17957">
    <property type="entry name" value="Big_7"/>
    <property type="match status" value="1"/>
</dbReference>
<dbReference type="Proteomes" id="UP000585638">
    <property type="component" value="Unassembled WGS sequence"/>
</dbReference>
<dbReference type="InterPro" id="IPR017853">
    <property type="entry name" value="GH"/>
</dbReference>
<dbReference type="InterPro" id="IPR001547">
    <property type="entry name" value="Glyco_hydro_5"/>
</dbReference>
<dbReference type="SMART" id="SM00637">
    <property type="entry name" value="CBD_II"/>
    <property type="match status" value="1"/>
</dbReference>
<evidence type="ECO:0000256" key="5">
    <source>
        <dbReference type="ARBA" id="ARBA00023277"/>
    </source>
</evidence>
<comment type="catalytic activity">
    <reaction evidence="1 8">
        <text>Endohydrolysis of (1-&gt;4)-beta-D-glucosidic linkages in cellulose, lichenin and cereal beta-D-glucans.</text>
        <dbReference type="EC" id="3.2.1.4"/>
    </reaction>
</comment>
<evidence type="ECO:0000313" key="11">
    <source>
        <dbReference type="EMBL" id="MBB5891099.1"/>
    </source>
</evidence>
<reference evidence="11 12" key="1">
    <citation type="submission" date="2020-08" db="EMBL/GenBank/DDBJ databases">
        <title>Sequencing the genomes of 1000 actinobacteria strains.</title>
        <authorList>
            <person name="Klenk H.-P."/>
        </authorList>
    </citation>
    <scope>NUCLEOTIDE SEQUENCE [LARGE SCALE GENOMIC DNA]</scope>
    <source>
        <strain evidence="11 12">DSM 43851</strain>
    </source>
</reference>
<evidence type="ECO:0000256" key="2">
    <source>
        <dbReference type="ARBA" id="ARBA00022729"/>
    </source>
</evidence>
<evidence type="ECO:0000313" key="12">
    <source>
        <dbReference type="Proteomes" id="UP000585638"/>
    </source>
</evidence>
<dbReference type="GO" id="GO:0030247">
    <property type="term" value="F:polysaccharide binding"/>
    <property type="evidence" value="ECO:0007669"/>
    <property type="project" value="UniProtKB-UniRule"/>
</dbReference>
<dbReference type="Pfam" id="PF00553">
    <property type="entry name" value="CBM_2"/>
    <property type="match status" value="1"/>
</dbReference>
<protein>
    <recommendedName>
        <fullName evidence="8">Endoglucanase</fullName>
        <ecNumber evidence="8">3.2.1.4</ecNumber>
    </recommendedName>
</protein>
<dbReference type="Gene3D" id="3.20.20.80">
    <property type="entry name" value="Glycosidases"/>
    <property type="match status" value="1"/>
</dbReference>
<dbReference type="GO" id="GO:0030245">
    <property type="term" value="P:cellulose catabolic process"/>
    <property type="evidence" value="ECO:0007669"/>
    <property type="project" value="UniProtKB-KW"/>
</dbReference>
<sequence>MFLAVVASLGVPVADAATSTCAVAYSVGNSWAGGFQAGITITNNGPAISSWTLAFAFPDNQQITNGWGGTFSQNGRVVQVANQNYNGSLATGASATVGFVATVGATNGVPTYFTVNGLACNGAAQQPFVALTSPAANQNYLPGAAVAVAATASEPNAAITKVQFFATSIVPGTSRTPVLIGTSTAAPYTATWANVPAGYYRLTAQAVDSAGATATSPPILINVVPTTSTAPRLRVSGNQLLDTGGHPVVLRGTNRSGGEFACVQNTGIWNGPVDQPSVTAMKEWGINAVRVPLNEACWNGESYVPASSAGAAYQAAVRSYVNLLNNNGIVAILDLHWTDGAYNGTASACASAQATCQKPMPDTAQAVPFWTSVAGAFKGNDAVIFDLFNEPYPDIAAGNASQGWQCWRDGGSACTQGLSYPVAGMQTLVDAVRSTGADNVLMLGGLTWSNDMTQWLSHKPVDPDNNLVASWHSYNFNACSTAACWTSQIAPVAASVPLIAGEIGENECSDTYITPLMTWLDSQHIGYLPWTWNAWGCAQGNVLIADYDGTPTAFGAGYRAHLQSLLGG</sequence>
<keyword evidence="4 8" id="KW-0136">Cellulose degradation</keyword>
<keyword evidence="6 8" id="KW-0326">Glycosidase</keyword>
<evidence type="ECO:0000259" key="10">
    <source>
        <dbReference type="PROSITE" id="PS51173"/>
    </source>
</evidence>
<proteinExistence type="inferred from homology"/>
<feature type="signal peptide" evidence="9">
    <location>
        <begin position="1"/>
        <end position="16"/>
    </location>
</feature>
<dbReference type="EMBL" id="JACHIR010000001">
    <property type="protein sequence ID" value="MBB5891099.1"/>
    <property type="molecule type" value="Genomic_DNA"/>
</dbReference>
<dbReference type="PANTHER" id="PTHR34142:SF1">
    <property type="entry name" value="GLYCOSIDE HYDROLASE FAMILY 5 DOMAIN-CONTAINING PROTEIN"/>
    <property type="match status" value="1"/>
</dbReference>
<dbReference type="InterPro" id="IPR013783">
    <property type="entry name" value="Ig-like_fold"/>
</dbReference>
<dbReference type="GO" id="GO:0008810">
    <property type="term" value="F:cellulase activity"/>
    <property type="evidence" value="ECO:0007669"/>
    <property type="project" value="UniProtKB-EC"/>
</dbReference>
<comment type="similarity">
    <text evidence="8">Belongs to the glycosyl hydrolase 5 (cellulase A) family.</text>
</comment>
<evidence type="ECO:0000256" key="1">
    <source>
        <dbReference type="ARBA" id="ARBA00000966"/>
    </source>
</evidence>
<keyword evidence="5 8" id="KW-0119">Carbohydrate metabolism</keyword>
<feature type="chain" id="PRO_5030844838" description="Endoglucanase" evidence="9">
    <location>
        <begin position="17"/>
        <end position="568"/>
    </location>
</feature>
<accession>A0A7W9NG31</accession>
<dbReference type="SUPFAM" id="SSF49384">
    <property type="entry name" value="Carbohydrate-binding domain"/>
    <property type="match status" value="1"/>
</dbReference>
<dbReference type="Pfam" id="PF00150">
    <property type="entry name" value="Cellulase"/>
    <property type="match status" value="1"/>
</dbReference>
<dbReference type="InterPro" id="IPR001919">
    <property type="entry name" value="CBD2"/>
</dbReference>
<dbReference type="PROSITE" id="PS51173">
    <property type="entry name" value="CBM2"/>
    <property type="match status" value="1"/>
</dbReference>
<evidence type="ECO:0000256" key="9">
    <source>
        <dbReference type="SAM" id="SignalP"/>
    </source>
</evidence>
<dbReference type="PROSITE" id="PS00659">
    <property type="entry name" value="GLYCOSYL_HYDROL_F5"/>
    <property type="match status" value="1"/>
</dbReference>
<comment type="caution">
    <text evidence="11">The sequence shown here is derived from an EMBL/GenBank/DDBJ whole genome shotgun (WGS) entry which is preliminary data.</text>
</comment>
<gene>
    <name evidence="11" type="ORF">BJ998_002295</name>
</gene>
<feature type="domain" description="CBM2" evidence="10">
    <location>
        <begin position="14"/>
        <end position="123"/>
    </location>
</feature>
<dbReference type="AlphaFoldDB" id="A0A7W9NG31"/>
<dbReference type="PANTHER" id="PTHR34142">
    <property type="entry name" value="ENDO-BETA-1,4-GLUCANASE A"/>
    <property type="match status" value="1"/>
</dbReference>
<dbReference type="Gene3D" id="2.60.40.10">
    <property type="entry name" value="Immunoglobulins"/>
    <property type="match status" value="1"/>
</dbReference>
<dbReference type="EC" id="3.2.1.4" evidence="8"/>
<evidence type="ECO:0000256" key="8">
    <source>
        <dbReference type="RuleBase" id="RU361153"/>
    </source>
</evidence>
<dbReference type="InterPro" id="IPR008965">
    <property type="entry name" value="CBM2/CBM3_carb-bd_dom_sf"/>
</dbReference>
<keyword evidence="2 9" id="KW-0732">Signal</keyword>